<dbReference type="InParanoid" id="E9HCM7"/>
<evidence type="ECO:0000256" key="1">
    <source>
        <dbReference type="SAM" id="SignalP"/>
    </source>
</evidence>
<dbReference type="AlphaFoldDB" id="E9HCM7"/>
<dbReference type="EMBL" id="GL732620">
    <property type="protein sequence ID" value="EFX70556.1"/>
    <property type="molecule type" value="Genomic_DNA"/>
</dbReference>
<sequence length="130" mass="13570">MKSMIACLLVLAVTITQTECYENFFAPPGSNIPYGHGLYPNTAVGISVDYQNGEIKIGSNPSHAALGAPTAYSSGVRAKRQVFGGQTIPFNFQMPYAFIPGGYIALPPSSYIAPDVPAPGSSSTSPTPGQ</sequence>
<name>E9HCM7_DAPPU</name>
<feature type="chain" id="PRO_5003241705" evidence="1">
    <location>
        <begin position="21"/>
        <end position="130"/>
    </location>
</feature>
<keyword evidence="1" id="KW-0732">Signal</keyword>
<organism evidence="2 3">
    <name type="scientific">Daphnia pulex</name>
    <name type="common">Water flea</name>
    <dbReference type="NCBI Taxonomy" id="6669"/>
    <lineage>
        <taxon>Eukaryota</taxon>
        <taxon>Metazoa</taxon>
        <taxon>Ecdysozoa</taxon>
        <taxon>Arthropoda</taxon>
        <taxon>Crustacea</taxon>
        <taxon>Branchiopoda</taxon>
        <taxon>Diplostraca</taxon>
        <taxon>Cladocera</taxon>
        <taxon>Anomopoda</taxon>
        <taxon>Daphniidae</taxon>
        <taxon>Daphnia</taxon>
    </lineage>
</organism>
<proteinExistence type="predicted"/>
<dbReference type="HOGENOM" id="CLU_1940239_0_0_1"/>
<reference evidence="2 3" key="1">
    <citation type="journal article" date="2011" name="Science">
        <title>The ecoresponsive genome of Daphnia pulex.</title>
        <authorList>
            <person name="Colbourne J.K."/>
            <person name="Pfrender M.E."/>
            <person name="Gilbert D."/>
            <person name="Thomas W.K."/>
            <person name="Tucker A."/>
            <person name="Oakley T.H."/>
            <person name="Tokishita S."/>
            <person name="Aerts A."/>
            <person name="Arnold G.J."/>
            <person name="Basu M.K."/>
            <person name="Bauer D.J."/>
            <person name="Caceres C.E."/>
            <person name="Carmel L."/>
            <person name="Casola C."/>
            <person name="Choi J.H."/>
            <person name="Detter J.C."/>
            <person name="Dong Q."/>
            <person name="Dusheyko S."/>
            <person name="Eads B.D."/>
            <person name="Frohlich T."/>
            <person name="Geiler-Samerotte K.A."/>
            <person name="Gerlach D."/>
            <person name="Hatcher P."/>
            <person name="Jogdeo S."/>
            <person name="Krijgsveld J."/>
            <person name="Kriventseva E.V."/>
            <person name="Kultz D."/>
            <person name="Laforsch C."/>
            <person name="Lindquist E."/>
            <person name="Lopez J."/>
            <person name="Manak J.R."/>
            <person name="Muller J."/>
            <person name="Pangilinan J."/>
            <person name="Patwardhan R.P."/>
            <person name="Pitluck S."/>
            <person name="Pritham E.J."/>
            <person name="Rechtsteiner A."/>
            <person name="Rho M."/>
            <person name="Rogozin I.B."/>
            <person name="Sakarya O."/>
            <person name="Salamov A."/>
            <person name="Schaack S."/>
            <person name="Shapiro H."/>
            <person name="Shiga Y."/>
            <person name="Skalitzky C."/>
            <person name="Smith Z."/>
            <person name="Souvorov A."/>
            <person name="Sung W."/>
            <person name="Tang Z."/>
            <person name="Tsuchiya D."/>
            <person name="Tu H."/>
            <person name="Vos H."/>
            <person name="Wang M."/>
            <person name="Wolf Y.I."/>
            <person name="Yamagata H."/>
            <person name="Yamada T."/>
            <person name="Ye Y."/>
            <person name="Shaw J.R."/>
            <person name="Andrews J."/>
            <person name="Crease T.J."/>
            <person name="Tang H."/>
            <person name="Lucas S.M."/>
            <person name="Robertson H.M."/>
            <person name="Bork P."/>
            <person name="Koonin E.V."/>
            <person name="Zdobnov E.M."/>
            <person name="Grigoriev I.V."/>
            <person name="Lynch M."/>
            <person name="Boore J.L."/>
        </authorList>
    </citation>
    <scope>NUCLEOTIDE SEQUENCE [LARGE SCALE GENOMIC DNA]</scope>
</reference>
<gene>
    <name evidence="2" type="ORF">DAPPUDRAFT_256991</name>
</gene>
<feature type="signal peptide" evidence="1">
    <location>
        <begin position="1"/>
        <end position="20"/>
    </location>
</feature>
<keyword evidence="3" id="KW-1185">Reference proteome</keyword>
<accession>E9HCM7</accession>
<dbReference type="Proteomes" id="UP000000305">
    <property type="component" value="Unassembled WGS sequence"/>
</dbReference>
<dbReference type="KEGG" id="dpx:DAPPUDRAFT_256991"/>
<evidence type="ECO:0000313" key="3">
    <source>
        <dbReference type="Proteomes" id="UP000000305"/>
    </source>
</evidence>
<protein>
    <submittedName>
        <fullName evidence="2">Uncharacterized protein</fullName>
    </submittedName>
</protein>
<evidence type="ECO:0000313" key="2">
    <source>
        <dbReference type="EMBL" id="EFX70556.1"/>
    </source>
</evidence>